<dbReference type="AlphaFoldDB" id="A0A1J7H159"/>
<evidence type="ECO:0000313" key="2">
    <source>
        <dbReference type="Proteomes" id="UP000188354"/>
    </source>
</evidence>
<dbReference type="Gramene" id="OIV95548">
    <property type="protein sequence ID" value="OIV95548"/>
    <property type="gene ID" value="TanjilG_10936"/>
</dbReference>
<keyword evidence="2" id="KW-1185">Reference proteome</keyword>
<sequence>MFAIRENILINWPQQILKVMYGISTSSSKLVAYGIFISQIIDYLEIDTSDMMIISTNSREHLIGDNLIHKMGIYKYDNAWKY</sequence>
<dbReference type="EMBL" id="CM007376">
    <property type="protein sequence ID" value="OIV95548.1"/>
    <property type="molecule type" value="Genomic_DNA"/>
</dbReference>
<name>A0A1J7H159_LUPAN</name>
<dbReference type="Proteomes" id="UP000188354">
    <property type="component" value="Chromosome LG16"/>
</dbReference>
<proteinExistence type="predicted"/>
<accession>A0A1J7H159</accession>
<reference evidence="1 2" key="1">
    <citation type="journal article" date="2017" name="Plant Biotechnol. J.">
        <title>A comprehensive draft genome sequence for lupin (Lupinus angustifolius), an emerging health food: insights into plant-microbe interactions and legume evolution.</title>
        <authorList>
            <person name="Hane J.K."/>
            <person name="Ming Y."/>
            <person name="Kamphuis L.G."/>
            <person name="Nelson M.N."/>
            <person name="Garg G."/>
            <person name="Atkins C.A."/>
            <person name="Bayer P.E."/>
            <person name="Bravo A."/>
            <person name="Bringans S."/>
            <person name="Cannon S."/>
            <person name="Edwards D."/>
            <person name="Foley R."/>
            <person name="Gao L.L."/>
            <person name="Harrison M.J."/>
            <person name="Huang W."/>
            <person name="Hurgobin B."/>
            <person name="Li S."/>
            <person name="Liu C.W."/>
            <person name="McGrath A."/>
            <person name="Morahan G."/>
            <person name="Murray J."/>
            <person name="Weller J."/>
            <person name="Jian J."/>
            <person name="Singh K.B."/>
        </authorList>
    </citation>
    <scope>NUCLEOTIDE SEQUENCE [LARGE SCALE GENOMIC DNA]</scope>
    <source>
        <strain evidence="2">cv. Tanjil</strain>
        <tissue evidence="1">Whole plant</tissue>
    </source>
</reference>
<protein>
    <submittedName>
        <fullName evidence="1">Uncharacterized protein</fullName>
    </submittedName>
</protein>
<gene>
    <name evidence="1" type="ORF">TanjilG_10936</name>
</gene>
<evidence type="ECO:0000313" key="1">
    <source>
        <dbReference type="EMBL" id="OIV95548.1"/>
    </source>
</evidence>
<organism evidence="1 2">
    <name type="scientific">Lupinus angustifolius</name>
    <name type="common">Narrow-leaved blue lupine</name>
    <dbReference type="NCBI Taxonomy" id="3871"/>
    <lineage>
        <taxon>Eukaryota</taxon>
        <taxon>Viridiplantae</taxon>
        <taxon>Streptophyta</taxon>
        <taxon>Embryophyta</taxon>
        <taxon>Tracheophyta</taxon>
        <taxon>Spermatophyta</taxon>
        <taxon>Magnoliopsida</taxon>
        <taxon>eudicotyledons</taxon>
        <taxon>Gunneridae</taxon>
        <taxon>Pentapetalae</taxon>
        <taxon>rosids</taxon>
        <taxon>fabids</taxon>
        <taxon>Fabales</taxon>
        <taxon>Fabaceae</taxon>
        <taxon>Papilionoideae</taxon>
        <taxon>50 kb inversion clade</taxon>
        <taxon>genistoids sensu lato</taxon>
        <taxon>core genistoids</taxon>
        <taxon>Genisteae</taxon>
        <taxon>Lupinus</taxon>
    </lineage>
</organism>